<dbReference type="Proteomes" id="UP000694005">
    <property type="component" value="Chromosome A03"/>
</dbReference>
<dbReference type="AlphaFoldDB" id="A0A8D9GFJ8"/>
<gene>
    <name evidence="1" type="ORF">BRAPAZ1V2_A03P09150.2</name>
</gene>
<reference evidence="1 2" key="1">
    <citation type="submission" date="2021-07" db="EMBL/GenBank/DDBJ databases">
        <authorList>
            <consortium name="Genoscope - CEA"/>
            <person name="William W."/>
        </authorList>
    </citation>
    <scope>NUCLEOTIDE SEQUENCE [LARGE SCALE GENOMIC DNA]</scope>
</reference>
<name>A0A8D9GFJ8_BRACM</name>
<protein>
    <submittedName>
        <fullName evidence="1">Uncharacterized protein</fullName>
    </submittedName>
</protein>
<dbReference type="Gramene" id="A03p09150.2_BraZ1">
    <property type="protein sequence ID" value="A03p09150.2_BraZ1.CDS"/>
    <property type="gene ID" value="A03g09150.2_BraZ1"/>
</dbReference>
<evidence type="ECO:0000313" key="1">
    <source>
        <dbReference type="EMBL" id="CAG7879572.1"/>
    </source>
</evidence>
<organism evidence="1 2">
    <name type="scientific">Brassica campestris</name>
    <name type="common">Field mustard</name>
    <dbReference type="NCBI Taxonomy" id="3711"/>
    <lineage>
        <taxon>Eukaryota</taxon>
        <taxon>Viridiplantae</taxon>
        <taxon>Streptophyta</taxon>
        <taxon>Embryophyta</taxon>
        <taxon>Tracheophyta</taxon>
        <taxon>Spermatophyta</taxon>
        <taxon>Magnoliopsida</taxon>
        <taxon>eudicotyledons</taxon>
        <taxon>Gunneridae</taxon>
        <taxon>Pentapetalae</taxon>
        <taxon>rosids</taxon>
        <taxon>malvids</taxon>
        <taxon>Brassicales</taxon>
        <taxon>Brassicaceae</taxon>
        <taxon>Brassiceae</taxon>
        <taxon>Brassica</taxon>
    </lineage>
</organism>
<proteinExistence type="predicted"/>
<feature type="non-terminal residue" evidence="1">
    <location>
        <position position="106"/>
    </location>
</feature>
<sequence length="106" mass="11749">WLCSTFDYKPDSVSLNLLFGPLLDARAVKAAKGFLNSRYVKPLCEDGLVDEGIKESKVEKGINLFNKLKALNVKPSDRTYAALKKMRNLKMSDSVAASLNEILEIA</sequence>
<evidence type="ECO:0000313" key="2">
    <source>
        <dbReference type="Proteomes" id="UP000694005"/>
    </source>
</evidence>
<accession>A0A8D9GFJ8</accession>
<dbReference type="EMBL" id="LS974619">
    <property type="protein sequence ID" value="CAG7879572.1"/>
    <property type="molecule type" value="Genomic_DNA"/>
</dbReference>